<proteinExistence type="predicted"/>
<gene>
    <name evidence="4" type="ORF">B6A10_13305</name>
</gene>
<dbReference type="PANTHER" id="PTHR46401:SF2">
    <property type="entry name" value="GLYCOSYLTRANSFERASE WBBK-RELATED"/>
    <property type="match status" value="1"/>
</dbReference>
<evidence type="ECO:0000313" key="4">
    <source>
        <dbReference type="EMBL" id="MBD0726151.1"/>
    </source>
</evidence>
<dbReference type="InterPro" id="IPR001296">
    <property type="entry name" value="Glyco_trans_1"/>
</dbReference>
<accession>A0ABR7UTA5</accession>
<keyword evidence="1 4" id="KW-0808">Transferase</keyword>
<protein>
    <submittedName>
        <fullName evidence="4">Glycosyl transferase family 1</fullName>
    </submittedName>
</protein>
<evidence type="ECO:0000259" key="2">
    <source>
        <dbReference type="Pfam" id="PF00534"/>
    </source>
</evidence>
<dbReference type="InterPro" id="IPR028098">
    <property type="entry name" value="Glyco_trans_4-like_N"/>
</dbReference>
<evidence type="ECO:0000313" key="5">
    <source>
        <dbReference type="Proteomes" id="UP000661715"/>
    </source>
</evidence>
<feature type="domain" description="Glycosyl transferase family 1" evidence="2">
    <location>
        <begin position="183"/>
        <end position="346"/>
    </location>
</feature>
<comment type="caution">
    <text evidence="4">The sequence shown here is derived from an EMBL/GenBank/DDBJ whole genome shotgun (WGS) entry which is preliminary data.</text>
</comment>
<dbReference type="Pfam" id="PF00534">
    <property type="entry name" value="Glycos_transf_1"/>
    <property type="match status" value="1"/>
</dbReference>
<dbReference type="RefSeq" id="WP_055092875.1">
    <property type="nucleotide sequence ID" value="NZ_NASZ01000023.1"/>
</dbReference>
<name>A0ABR7UTA5_9FLAO</name>
<organism evidence="4 5">
    <name type="scientific">Flavobacterium pokkalii</name>
    <dbReference type="NCBI Taxonomy" id="1940408"/>
    <lineage>
        <taxon>Bacteria</taxon>
        <taxon>Pseudomonadati</taxon>
        <taxon>Bacteroidota</taxon>
        <taxon>Flavobacteriia</taxon>
        <taxon>Flavobacteriales</taxon>
        <taxon>Flavobacteriaceae</taxon>
        <taxon>Flavobacterium</taxon>
    </lineage>
</organism>
<dbReference type="PANTHER" id="PTHR46401">
    <property type="entry name" value="GLYCOSYLTRANSFERASE WBBK-RELATED"/>
    <property type="match status" value="1"/>
</dbReference>
<dbReference type="GO" id="GO:0016740">
    <property type="term" value="F:transferase activity"/>
    <property type="evidence" value="ECO:0007669"/>
    <property type="project" value="UniProtKB-KW"/>
</dbReference>
<evidence type="ECO:0000259" key="3">
    <source>
        <dbReference type="Pfam" id="PF13439"/>
    </source>
</evidence>
<dbReference type="EMBL" id="NASZ01000023">
    <property type="protein sequence ID" value="MBD0726151.1"/>
    <property type="molecule type" value="Genomic_DNA"/>
</dbReference>
<dbReference type="CDD" id="cd03809">
    <property type="entry name" value="GT4_MtfB-like"/>
    <property type="match status" value="1"/>
</dbReference>
<reference evidence="4 5" key="1">
    <citation type="journal article" date="2020" name="Microbiol. Res.">
        <title>Flavobacterium pokkalii sp. nov., a novel plant growth promoting native rhizobacteria isolated from pokkali rice grown in coastal saline affected agricultural regions of southern India, Kerala.</title>
        <authorList>
            <person name="Menon R.R."/>
            <person name="Kumari S."/>
            <person name="Viver T."/>
            <person name="Rameshkumar N."/>
        </authorList>
    </citation>
    <scope>NUCLEOTIDE SEQUENCE [LARGE SCALE GENOMIC DNA]</scope>
    <source>
        <strain evidence="4 5">L1I52</strain>
    </source>
</reference>
<dbReference type="Proteomes" id="UP000661715">
    <property type="component" value="Unassembled WGS sequence"/>
</dbReference>
<evidence type="ECO:0000256" key="1">
    <source>
        <dbReference type="ARBA" id="ARBA00022679"/>
    </source>
</evidence>
<sequence length="371" mass="43297">MKIGFDAKRFFHNKTGLGNYSRDLIRILSTHYPKNTYFLYNPKHSFSYISHSYNTKEIVPSGFWKKIKSLWRSIGIGLRLKKDNIKIFHGLSGEIPFFIPKHIKKIVTIHDLIFLRYPKLYNSLDRYIYYLKFKYAAQKADKIVAISQQTKKDIITYLKIPEDKIIVIYQGCADVFKKEYSDSEKQRVKEKFGLKNNFILNVGTIEERKNALQIVKAIENIDTTLVLIGRKTEYFEKIKKYCTEKKYIDDKIIHLENVSFEELAIIYQLATIFIYPSIFEGFGIPIIEALYSKTPVITTNSGVFPEAGGPNSIYVNPNNTNEITRQIILLLQNENLRKEIIEKGYQYAQQFSDSKIADEIQNLYKNLITIS</sequence>
<keyword evidence="5" id="KW-1185">Reference proteome</keyword>
<dbReference type="Gene3D" id="3.40.50.2000">
    <property type="entry name" value="Glycogen Phosphorylase B"/>
    <property type="match status" value="2"/>
</dbReference>
<dbReference type="SUPFAM" id="SSF53756">
    <property type="entry name" value="UDP-Glycosyltransferase/glycogen phosphorylase"/>
    <property type="match status" value="1"/>
</dbReference>
<dbReference type="Pfam" id="PF13439">
    <property type="entry name" value="Glyco_transf_4"/>
    <property type="match status" value="1"/>
</dbReference>
<feature type="domain" description="Glycosyltransferase subfamily 4-like N-terminal" evidence="3">
    <location>
        <begin position="19"/>
        <end position="171"/>
    </location>
</feature>